<keyword evidence="1" id="KW-1133">Transmembrane helix</keyword>
<name>A0AAD9Q155_ACRCE</name>
<accession>A0AAD9Q155</accession>
<evidence type="ECO:0000256" key="1">
    <source>
        <dbReference type="SAM" id="Phobius"/>
    </source>
</evidence>
<evidence type="ECO:0000313" key="2">
    <source>
        <dbReference type="EMBL" id="KAK2552639.1"/>
    </source>
</evidence>
<evidence type="ECO:0000313" key="3">
    <source>
        <dbReference type="Proteomes" id="UP001249851"/>
    </source>
</evidence>
<reference evidence="2" key="2">
    <citation type="journal article" date="2023" name="Science">
        <title>Genomic signatures of disease resistance in endangered staghorn corals.</title>
        <authorList>
            <person name="Vollmer S.V."/>
            <person name="Selwyn J.D."/>
            <person name="Despard B.A."/>
            <person name="Roesel C.L."/>
        </authorList>
    </citation>
    <scope>NUCLEOTIDE SEQUENCE</scope>
    <source>
        <strain evidence="2">K2</strain>
    </source>
</reference>
<dbReference type="EMBL" id="JARQWQ010000085">
    <property type="protein sequence ID" value="KAK2552639.1"/>
    <property type="molecule type" value="Genomic_DNA"/>
</dbReference>
<protein>
    <submittedName>
        <fullName evidence="2">Uncharacterized protein</fullName>
    </submittedName>
</protein>
<keyword evidence="3" id="KW-1185">Reference proteome</keyword>
<dbReference type="Proteomes" id="UP001249851">
    <property type="component" value="Unassembled WGS sequence"/>
</dbReference>
<gene>
    <name evidence="2" type="ORF">P5673_026303</name>
</gene>
<feature type="transmembrane region" description="Helical" evidence="1">
    <location>
        <begin position="96"/>
        <end position="114"/>
    </location>
</feature>
<proteinExistence type="predicted"/>
<keyword evidence="1" id="KW-0812">Transmembrane</keyword>
<feature type="non-terminal residue" evidence="2">
    <location>
        <position position="138"/>
    </location>
</feature>
<feature type="transmembrane region" description="Helical" evidence="1">
    <location>
        <begin position="56"/>
        <end position="76"/>
    </location>
</feature>
<dbReference type="AlphaFoldDB" id="A0AAD9Q155"/>
<sequence>EGVSALFKLLLPPTALSSSSSSIPPAFLFRFLLALLLCLDRFIARKFPPIANVSNLVATLMYLALFPHVIISTLLAFADESSKPKRIIFIAEENILVIKAAFDIAILMFSDYTFTFTRNFVNKRTTDIIGSAGDCLTM</sequence>
<reference evidence="2" key="1">
    <citation type="journal article" date="2023" name="G3 (Bethesda)">
        <title>Whole genome assembly and annotation of the endangered Caribbean coral Acropora cervicornis.</title>
        <authorList>
            <person name="Selwyn J.D."/>
            <person name="Vollmer S.V."/>
        </authorList>
    </citation>
    <scope>NUCLEOTIDE SEQUENCE</scope>
    <source>
        <strain evidence="2">K2</strain>
    </source>
</reference>
<organism evidence="2 3">
    <name type="scientific">Acropora cervicornis</name>
    <name type="common">Staghorn coral</name>
    <dbReference type="NCBI Taxonomy" id="6130"/>
    <lineage>
        <taxon>Eukaryota</taxon>
        <taxon>Metazoa</taxon>
        <taxon>Cnidaria</taxon>
        <taxon>Anthozoa</taxon>
        <taxon>Hexacorallia</taxon>
        <taxon>Scleractinia</taxon>
        <taxon>Astrocoeniina</taxon>
        <taxon>Acroporidae</taxon>
        <taxon>Acropora</taxon>
    </lineage>
</organism>
<comment type="caution">
    <text evidence="2">The sequence shown here is derived from an EMBL/GenBank/DDBJ whole genome shotgun (WGS) entry which is preliminary data.</text>
</comment>
<keyword evidence="1" id="KW-0472">Membrane</keyword>